<reference evidence="2 3" key="1">
    <citation type="submission" date="2018-08" db="EMBL/GenBank/DDBJ databases">
        <title>A genome reference for cultivated species of the human gut microbiota.</title>
        <authorList>
            <person name="Zou Y."/>
            <person name="Xue W."/>
            <person name="Luo G."/>
        </authorList>
    </citation>
    <scope>NUCLEOTIDE SEQUENCE [LARGE SCALE GENOMIC DNA]</scope>
    <source>
        <strain evidence="2 3">AF06-19</strain>
    </source>
</reference>
<organism evidence="2 3">
    <name type="scientific">Agathobacter rectalis</name>
    <dbReference type="NCBI Taxonomy" id="39491"/>
    <lineage>
        <taxon>Bacteria</taxon>
        <taxon>Bacillati</taxon>
        <taxon>Bacillota</taxon>
        <taxon>Clostridia</taxon>
        <taxon>Lachnospirales</taxon>
        <taxon>Lachnospiraceae</taxon>
        <taxon>Agathobacter</taxon>
    </lineage>
</organism>
<gene>
    <name evidence="2" type="ORF">DWV45_11970</name>
</gene>
<dbReference type="AlphaFoldDB" id="A0A413DJF1"/>
<evidence type="ECO:0000259" key="1">
    <source>
        <dbReference type="Pfam" id="PF12724"/>
    </source>
</evidence>
<sequence length="174" mass="19710">MSGVILYQSKYGATKRYAEWLSEETGFQCIETKKADINEIISYDSIILGGGIYASGIAGLPFLKKNINKLTDKKIIVFCCGASPYEENTFQQIKAHNMKDNLSDIPVFYCRGAWDMDAMSFKDRILCNLLRKAVAKKDPSDYEIWEKALMAAGDSSCDWTDKKYIEPIIECIKQ</sequence>
<dbReference type="InterPro" id="IPR029039">
    <property type="entry name" value="Flavoprotein-like_sf"/>
</dbReference>
<accession>A0A413DJF1</accession>
<dbReference type="Gene3D" id="3.40.50.360">
    <property type="match status" value="1"/>
</dbReference>
<feature type="domain" description="Flavodoxin" evidence="1">
    <location>
        <begin position="4"/>
        <end position="137"/>
    </location>
</feature>
<evidence type="ECO:0000313" key="2">
    <source>
        <dbReference type="EMBL" id="RGW86088.1"/>
    </source>
</evidence>
<dbReference type="GO" id="GO:0010181">
    <property type="term" value="F:FMN binding"/>
    <property type="evidence" value="ECO:0007669"/>
    <property type="project" value="TreeGrafter"/>
</dbReference>
<dbReference type="EMBL" id="QSAZ01000012">
    <property type="protein sequence ID" value="RGW86088.1"/>
    <property type="molecule type" value="Genomic_DNA"/>
</dbReference>
<dbReference type="PANTHER" id="PTHR38030">
    <property type="entry name" value="PROTOPORPHYRINOGEN IX DEHYDROGENASE [MENAQUINONE]"/>
    <property type="match status" value="1"/>
</dbReference>
<dbReference type="GO" id="GO:0006783">
    <property type="term" value="P:heme biosynthetic process"/>
    <property type="evidence" value="ECO:0007669"/>
    <property type="project" value="TreeGrafter"/>
</dbReference>
<dbReference type="InterPro" id="IPR026816">
    <property type="entry name" value="Flavodoxin_dom"/>
</dbReference>
<dbReference type="InterPro" id="IPR052200">
    <property type="entry name" value="Protoporphyrinogen_IX_DH"/>
</dbReference>
<dbReference type="RefSeq" id="WP_118327049.1">
    <property type="nucleotide sequence ID" value="NZ_QSAZ01000012.1"/>
</dbReference>
<dbReference type="Proteomes" id="UP000283683">
    <property type="component" value="Unassembled WGS sequence"/>
</dbReference>
<proteinExistence type="predicted"/>
<name>A0A413DJF1_9FIRM</name>
<dbReference type="Pfam" id="PF12724">
    <property type="entry name" value="Flavodoxin_5"/>
    <property type="match status" value="1"/>
</dbReference>
<evidence type="ECO:0000313" key="3">
    <source>
        <dbReference type="Proteomes" id="UP000283683"/>
    </source>
</evidence>
<dbReference type="GO" id="GO:0070819">
    <property type="term" value="F:menaquinone-dependent protoporphyrinogen oxidase activity"/>
    <property type="evidence" value="ECO:0007669"/>
    <property type="project" value="TreeGrafter"/>
</dbReference>
<dbReference type="PANTHER" id="PTHR38030:SF2">
    <property type="entry name" value="PROTOPORPHYRINOGEN IX DEHYDROGENASE [QUINONE]"/>
    <property type="match status" value="1"/>
</dbReference>
<comment type="caution">
    <text evidence="2">The sequence shown here is derived from an EMBL/GenBank/DDBJ whole genome shotgun (WGS) entry which is preliminary data.</text>
</comment>
<protein>
    <submittedName>
        <fullName evidence="2">Flavodoxin</fullName>
    </submittedName>
</protein>
<dbReference type="SUPFAM" id="SSF52218">
    <property type="entry name" value="Flavoproteins"/>
    <property type="match status" value="1"/>
</dbReference>